<dbReference type="Pfam" id="PF00550">
    <property type="entry name" value="PP-binding"/>
    <property type="match status" value="4"/>
</dbReference>
<dbReference type="InterPro" id="IPR023213">
    <property type="entry name" value="CAT-like_dom_sf"/>
</dbReference>
<evidence type="ECO:0000259" key="7">
    <source>
        <dbReference type="PROSITE" id="PS50075"/>
    </source>
</evidence>
<feature type="domain" description="Carrier" evidence="7">
    <location>
        <begin position="4178"/>
        <end position="4255"/>
    </location>
</feature>
<evidence type="ECO:0000256" key="1">
    <source>
        <dbReference type="ARBA" id="ARBA00001957"/>
    </source>
</evidence>
<dbReference type="CDD" id="cd05930">
    <property type="entry name" value="A_NRPS"/>
    <property type="match status" value="1"/>
</dbReference>
<dbReference type="Gene3D" id="3.30.559.10">
    <property type="entry name" value="Chloramphenicol acetyltransferase-like domain"/>
    <property type="match status" value="5"/>
</dbReference>
<feature type="domain" description="Carrier" evidence="7">
    <location>
        <begin position="2083"/>
        <end position="2158"/>
    </location>
</feature>
<dbReference type="CDD" id="cd17649">
    <property type="entry name" value="A_NRPS_PvdJ-like"/>
    <property type="match status" value="2"/>
</dbReference>
<comment type="similarity">
    <text evidence="2">Belongs to the ATP-dependent AMP-binding enzyme family.</text>
</comment>
<dbReference type="InterPro" id="IPR001242">
    <property type="entry name" value="Condensation_dom"/>
</dbReference>
<organism evidence="8 9">
    <name type="scientific">Pseudomonas plecoglossicida</name>
    <dbReference type="NCBI Taxonomy" id="70775"/>
    <lineage>
        <taxon>Bacteria</taxon>
        <taxon>Pseudomonadati</taxon>
        <taxon>Pseudomonadota</taxon>
        <taxon>Gammaproteobacteria</taxon>
        <taxon>Pseudomonadales</taxon>
        <taxon>Pseudomonadaceae</taxon>
        <taxon>Pseudomonas</taxon>
    </lineage>
</organism>
<evidence type="ECO:0000256" key="6">
    <source>
        <dbReference type="ARBA" id="ARBA00022737"/>
    </source>
</evidence>
<evidence type="ECO:0000256" key="5">
    <source>
        <dbReference type="ARBA" id="ARBA00022598"/>
    </source>
</evidence>
<dbReference type="SMART" id="SM00823">
    <property type="entry name" value="PKS_PP"/>
    <property type="match status" value="4"/>
</dbReference>
<dbReference type="PROSITE" id="PS50075">
    <property type="entry name" value="CARRIER"/>
    <property type="match status" value="4"/>
</dbReference>
<dbReference type="PROSITE" id="PS00012">
    <property type="entry name" value="PHOSPHOPANTETHEINE"/>
    <property type="match status" value="4"/>
</dbReference>
<dbReference type="Pfam" id="PF13193">
    <property type="entry name" value="AMP-binding_C"/>
    <property type="match status" value="4"/>
</dbReference>
<dbReference type="FunFam" id="3.40.50.980:FF:000002">
    <property type="entry name" value="Enterobactin synthetase component F"/>
    <property type="match status" value="1"/>
</dbReference>
<dbReference type="SUPFAM" id="SSF47336">
    <property type="entry name" value="ACP-like"/>
    <property type="match status" value="4"/>
</dbReference>
<dbReference type="FunFam" id="2.30.38.10:FF:000001">
    <property type="entry name" value="Non-ribosomal peptide synthetase PvdI"/>
    <property type="match status" value="4"/>
</dbReference>
<dbReference type="SUPFAM" id="SSF52777">
    <property type="entry name" value="CoA-dependent acyltransferases"/>
    <property type="match status" value="10"/>
</dbReference>
<dbReference type="FunFam" id="3.40.50.12780:FF:000012">
    <property type="entry name" value="Non-ribosomal peptide synthetase"/>
    <property type="match status" value="2"/>
</dbReference>
<dbReference type="NCBIfam" id="TIGR01720">
    <property type="entry name" value="NRPS-para261"/>
    <property type="match status" value="1"/>
</dbReference>
<dbReference type="FunFam" id="1.10.1200.10:FF:000016">
    <property type="entry name" value="Non-ribosomal peptide synthase"/>
    <property type="match status" value="1"/>
</dbReference>
<dbReference type="InterPro" id="IPR036736">
    <property type="entry name" value="ACP-like_sf"/>
</dbReference>
<dbReference type="CDD" id="cd19534">
    <property type="entry name" value="E_NRPS"/>
    <property type="match status" value="1"/>
</dbReference>
<dbReference type="GO" id="GO:0031177">
    <property type="term" value="F:phosphopantetheine binding"/>
    <property type="evidence" value="ECO:0007669"/>
    <property type="project" value="InterPro"/>
</dbReference>
<dbReference type="GeneID" id="49612928"/>
<dbReference type="FunFam" id="3.30.559.10:FF:000012">
    <property type="entry name" value="Non-ribosomal peptide synthetase"/>
    <property type="match status" value="1"/>
</dbReference>
<accession>A0AAD0VSZ1</accession>
<feature type="domain" description="Carrier" evidence="7">
    <location>
        <begin position="3124"/>
        <end position="3198"/>
    </location>
</feature>
<comment type="cofactor">
    <cofactor evidence="1">
        <name>pantetheine 4'-phosphate</name>
        <dbReference type="ChEBI" id="CHEBI:47942"/>
    </cofactor>
</comment>
<dbReference type="SUPFAM" id="SSF56801">
    <property type="entry name" value="Acetyl-CoA synthetase-like"/>
    <property type="match status" value="4"/>
</dbReference>
<dbReference type="GO" id="GO:0009366">
    <property type="term" value="C:enterobactin synthetase complex"/>
    <property type="evidence" value="ECO:0007669"/>
    <property type="project" value="TreeGrafter"/>
</dbReference>
<dbReference type="Gene3D" id="3.30.300.30">
    <property type="match status" value="4"/>
</dbReference>
<dbReference type="CDD" id="cd19531">
    <property type="entry name" value="LCL_NRPS-like"/>
    <property type="match status" value="3"/>
</dbReference>
<dbReference type="InterPro" id="IPR025110">
    <property type="entry name" value="AMP-bd_C"/>
</dbReference>
<dbReference type="NCBIfam" id="TIGR01733">
    <property type="entry name" value="AA-adenyl-dom"/>
    <property type="match status" value="4"/>
</dbReference>
<dbReference type="Gene3D" id="2.30.38.10">
    <property type="entry name" value="Luciferase, Domain 3"/>
    <property type="match status" value="4"/>
</dbReference>
<dbReference type="GO" id="GO:0072330">
    <property type="term" value="P:monocarboxylic acid biosynthetic process"/>
    <property type="evidence" value="ECO:0007669"/>
    <property type="project" value="UniProtKB-ARBA"/>
</dbReference>
<dbReference type="Proteomes" id="UP000256503">
    <property type="component" value="Chromosome"/>
</dbReference>
<evidence type="ECO:0000256" key="2">
    <source>
        <dbReference type="ARBA" id="ARBA00006432"/>
    </source>
</evidence>
<reference evidence="8 9" key="1">
    <citation type="submission" date="2018-07" db="EMBL/GenBank/DDBJ databases">
        <title>Complete genome sequence of a Pseudomonas plecoglossicida strain pathogenic to the marine fish, Larimichthys crocea.</title>
        <authorList>
            <person name="Tao Z."/>
        </authorList>
    </citation>
    <scope>NUCLEOTIDE SEQUENCE [LARGE SCALE GENOMIC DNA]</scope>
    <source>
        <strain evidence="8 9">XSDHY-P</strain>
    </source>
</reference>
<evidence type="ECO:0000313" key="8">
    <source>
        <dbReference type="EMBL" id="AXM95351.1"/>
    </source>
</evidence>
<gene>
    <name evidence="8" type="ORF">DVB73_05810</name>
</gene>
<dbReference type="GO" id="GO:0009239">
    <property type="term" value="P:enterobactin biosynthetic process"/>
    <property type="evidence" value="ECO:0007669"/>
    <property type="project" value="TreeGrafter"/>
</dbReference>
<dbReference type="FunFam" id="3.30.300.30:FF:000010">
    <property type="entry name" value="Enterobactin synthetase component F"/>
    <property type="match status" value="4"/>
</dbReference>
<dbReference type="FunFam" id="1.10.1200.10:FF:000005">
    <property type="entry name" value="Nonribosomal peptide synthetase 1"/>
    <property type="match status" value="3"/>
</dbReference>
<protein>
    <submittedName>
        <fullName evidence="8">Amino acid adenylation domain-containing protein</fullName>
    </submittedName>
</protein>
<dbReference type="Pfam" id="PF00668">
    <property type="entry name" value="Condensation"/>
    <property type="match status" value="5"/>
</dbReference>
<dbReference type="InterPro" id="IPR010071">
    <property type="entry name" value="AA_adenyl_dom"/>
</dbReference>
<dbReference type="InterPro" id="IPR020845">
    <property type="entry name" value="AMP-binding_CS"/>
</dbReference>
<dbReference type="GO" id="GO:0043041">
    <property type="term" value="P:amino acid activation for nonribosomal peptide biosynthetic process"/>
    <property type="evidence" value="ECO:0007669"/>
    <property type="project" value="TreeGrafter"/>
</dbReference>
<dbReference type="Gene3D" id="1.10.1200.10">
    <property type="entry name" value="ACP-like"/>
    <property type="match status" value="4"/>
</dbReference>
<name>A0AAD0VSZ1_PSEDL</name>
<dbReference type="Gene3D" id="3.30.559.30">
    <property type="entry name" value="Nonribosomal peptide synthetase, condensation domain"/>
    <property type="match status" value="5"/>
</dbReference>
<dbReference type="RefSeq" id="WP_116131197.1">
    <property type="nucleotide sequence ID" value="NZ_CP031146.1"/>
</dbReference>
<dbReference type="InterPro" id="IPR000873">
    <property type="entry name" value="AMP-dep_synth/lig_dom"/>
</dbReference>
<dbReference type="InterPro" id="IPR010060">
    <property type="entry name" value="NRPS_synth"/>
</dbReference>
<evidence type="ECO:0000256" key="4">
    <source>
        <dbReference type="ARBA" id="ARBA00022553"/>
    </source>
</evidence>
<dbReference type="Pfam" id="PF00501">
    <property type="entry name" value="AMP-binding"/>
    <property type="match status" value="4"/>
</dbReference>
<dbReference type="Gene3D" id="3.40.50.980">
    <property type="match status" value="8"/>
</dbReference>
<dbReference type="InterPro" id="IPR006162">
    <property type="entry name" value="Ppantetheine_attach_site"/>
</dbReference>
<evidence type="ECO:0000313" key="9">
    <source>
        <dbReference type="Proteomes" id="UP000256503"/>
    </source>
</evidence>
<keyword evidence="4" id="KW-0597">Phosphoprotein</keyword>
<dbReference type="PROSITE" id="PS00455">
    <property type="entry name" value="AMP_BINDING"/>
    <property type="match status" value="3"/>
</dbReference>
<dbReference type="EMBL" id="CP031146">
    <property type="protein sequence ID" value="AXM95351.1"/>
    <property type="molecule type" value="Genomic_DNA"/>
</dbReference>
<dbReference type="InterPro" id="IPR045851">
    <property type="entry name" value="AMP-bd_C_sf"/>
</dbReference>
<dbReference type="InterPro" id="IPR009081">
    <property type="entry name" value="PP-bd_ACP"/>
</dbReference>
<keyword evidence="3" id="KW-0596">Phosphopantetheine</keyword>
<keyword evidence="6" id="KW-0677">Repeat</keyword>
<dbReference type="CDD" id="cd19543">
    <property type="entry name" value="DCL_NRPS"/>
    <property type="match status" value="1"/>
</dbReference>
<sequence length="4703" mass="516772">MSSVLEPKVAAQDRELLAIGARLAQLPQDKQQLFLARLVAAGVNVRRLPVPSLPRDGALALSAAQSRQWFIWKLDPQAATYNLHRAVQLNGPVDPEAVAASLRDIVARHENLRSRFHEVEGQPQLLIEPEAELDLAYEDLTALPAPEREARAEQLGMACAVTPYDLAAGPLLRVTLLRLGAEQYRLLLGVHHIVADGWSMNLLVDEFTRGYNAHRRGTGSELPVLTAQYADCAAWQRKLLAAGEGERQLEYWLQRLGGEAPTLELPADQQRPARPSGQGAVLCFDIPEALAGALRKVAQAHGATLFMLLLAAFKVQLYRYTGQSDLRVGVPVAGRGNGESQRLIGFFVNTLVMRTELDGRDSFDSVLARVRHGALADQAHQDLPFEQLVEALAPHRSLSHNPLFQVIYNHQWHDTDALQALDGVAMESLAPLMRAVDCDLALDTAEDSAGRLRCEISYATDLFSAASIERWRRHFEALLAQIAEQPQARVCDFELHEPAAWAQLQAWNALPEGTPHEPLVHELIAGWAQRTPDAPAVRCGEQVLSFAELDRRANQLAQQLCAEGVGPELRVGVGLPRSPQLLVALLAVFKTGAAYVPLDLDYPQERLAYQIRDAGLAWLISDSRDPRRAALPEGVQRLDLDLLDLDALPAEAPAVAPHPGNLAYLIYTSGSTGLPKGVAVAHGPLAMHCRTIGARYEMTPADRELHFMSFAFDGAHERWLTALTHGASLVLRDDSLWTPEQTYQAMGRCGVTVAAFPPAYLQQIAEHAEGRDDVPAVRVYCFGGDAVPHASFEQVRQVLRPAWIINGYGPTETVVTPMIWKAGPADHCQAGYAPIGDRVGARSVWVLDGDLNPVPTGVCGELYLGGEGLARGYFQRPGLTAERFIADPFGTPGGRLYRTGDLVCQRADGIIDYLGRVDHQIKVRGFRIEPGEIEARLRADARVREALVVARESVGGKQLVAYVAADDPQLGSELRQLLREQLPDYMVPARVMVLAQLPRNANGKLDRNQLPEPVWQRDNDGYQAPEGEHEQLLAQVWGEVLGLQQVGALDHFFELGGHSLLAVQVVARVKKRLGIDMPVRQLFDTPCLRDLALAMLAAGTQDRAPALQAVAHEGGAPLSFNQQRLWFLWQLAPDSAAYNISGGLRLRGPLALPAVRAAFEQLQARHAALRTVFIDDGEQVRQQVLENPALALSEVNLEQLPTDACEARLMDFLAEEGAAPFDLACGPLMRIHVLRLGSEEHVLVLTLHHIIADGASVKLLLDEFAACYQAALEGRDAALAALTVRYTDFAVWQRQWLASGECERQLAHWRAHLGHEHPLLELPLDHPRPAQQSLRGDSVGFAVAPALAQQLQQLAQARGSSLSMLLLAAFGTLLMRYSGQCDLRIGLPIGGRQQQETENLVGFFVNTQVLRLQVDGEGSFNQLLAQARDHVLDAQANQDLPFEQLVEALQPQRSLSHNPLFQVLFNHDRSIGLDSLALPGVAVEPLPSARRSTQFDLVLDTREHADGQLSGSFGYATDLFEQATIERLVGHFQRLLAAIAQAPDEALERLALLAEGEREQLLHGWNATARDYADRPMLPELIRQQAERTPLACALVDGERHFSYAELEARSNRLAHWLRSQGVGCDVRVGVFAERSAELAIALLAIVKAGGAYLPLDPDYPAERLAFMLEDSQVPLLLTQHALLPRLPASESRVWCLDRDWAQVEAQPDHAPVTDFPPLSLAYCIYTSGSTGRPKGVGNHHAGLLNRLQWMQDAYALGGDDRVLQKTPFSFDVSVWEFFWPWFTGATLVMAAPGAHRDPAQLRQVIVEQGITTLHFVPSMLQAFIAAGELAACTSLRQVMCSGEALPHELQQQFQQHHGGALHNLYGPTEAAIDVSYWHCLDEPGRHSVPIGRPIANTQLMILDAQLQPVPVGVAGELYIAGHNLARGYLQRAGLTAERFVANPFGAPGERMYRTGDLARWRADGVIDYVGRIDHQVKLRGLRIELGEIEARLLEQPGVREAVVLAWQQAGGAQLVAYLTSDAPQAEPQGLLDAVREGVREHLPDYMVPALLVHLEAMPLSPNGKLDRKALPAPQWQARQYSAPQGERETALAGIWQALLGVERVGRDDDFFEIGGHSLLAVRVVSKVREVFGVELALRAVFDTPTVAGLAQVLARSRGQVAGGPQRRERPARPALSFAQQRMWFLWQLDPQSDAYNMPVALELDGELDRTALERAFNGLLARHEALRTCFPSEGGEVCQHVLPAGDFELPYSDLRGAADPAGQALALRAAQAQAPFDLVQGPVLRGHLLRLDRQRHHLLLTLHHMVGDGWSMDILVRELGQLYAAECSGQPANLAALPIQYLDYALWQRDWLAGGEGKRQLEYWHAQLGDAPRILELPADHPRPAQQSYRGASVSLALAASLASRVLQQAQAQNVTPFMLLLAAFNVLLQRHSRQDDLCVGVPVANRTRAECEGLIGLFVNTQVLRTRIDTSQPFSTLLQQVRNTVLAAQAHQDLPFEQLVEALQPERSLSHNPLFQVLFSLQRHDVALRDQLAGLRMSSLDQERRTAQVDLGLFVDQQGEGAFTFTFNYASDLFERASVERLAGHFMHLLEALLEQPGLPLAQVSSLTGAERQALLAAGAASSHGIGAFDLVERFEQQAARVPEAIAVRQGEMALSYAELNRRANQLAHRLQAAGVGPDVRVGVCLERTPQLLVALLAVLKAGGAYVPLDPEFPAERLRHMLDDSRAPLLLSQRSLQPALQALGAAADCWWLDQLAEEGRDSNPPLQAQGDHLAYVIYTSGSTGKPKGVAVRRAGVGNFLASMAQAPGLAADGRMLALTSLSFDIAVLELYLPLTCGASVVLVDRDTARDPERLWAQIEQQQVTAIQATPSTWRMLADHPRLPALAGRQVLCGGEALPTDLAERLIAVAGGLWNLYGPTETSVWSARCHLQGQQPVMLGEALAHTALHVLDDGLEPLPLGVAGELYIGGEGLARGYHERPGLTAERFVADPFGSGQRLYRTGDLVRRRADGALEYLGRIDQQVKIRGFRIELGEIEACLLAAPGVREAAVVARHGQLVGYVVADDEALLAPLRERLQAQLPDYMVPARLMRLERMPLTPNRKLDRKALPEPQLQVRVREHVAPQGDVECTLAAIWQQVLNLPQVGAEDNFFELGGDSIVSVQVVARAREAGLALTPRDLFMHQSVRALAAQAQPLEQDTALSVTRLDLTTLSETERAALPAALDAVEDIMPLSPMQQGMLFHALDSGTDLYVNQLDVVIDGLDAPRFIAAWNEVSGCHDSLRASFVWQGFADAMQVIQRSVSLPVEQLDWQGRTPTPEQAEAVAREQRERGFDLAQAPLQRLLFVQLGPRRYRLVWTYHHLLLDGWSLSLLIGQVLRRYLGQPLPAPGRYRDYLDWLQTRDPLVSERFWRERLQALEEPTFLAQALTGERGESGHQAIYSHLDAVRSERLKQFARSQRVTLNTLVQAAWLLLLQRYTGQRCVAFGATVSGRPAELPGAQDTLGLFINTLPIVQAPRPEQQLGEWLQELQAYNLTAREHEHTPLSQVQRWAGRGGQALFDSIVVFENQPVDSLLSEWDDGELQFETVRGHGVTNYAMDLMVTLGDTLEIEYMFLRQHFNLAEVEGIRGHLEQLLEGFCDGADRPLGALAMLGEDELQARAEANRLPARRNLPMVTQGIAEWARRSPDWDAVLCGEQRLSFAALEARANRLAHWLRAQGAGPETVVGVALPRSTDWPVALLAVLKCGAAYLPLDTRHPVERLAFIMRDSGMHLLLAHSSLKEQLPALADVARADLDSLLLDDLPATAPAVALHADSLAYLIYTSGSTGQPKAVAVAHGPLAMHCEAIGERYGMSPSDRELHFMSFAFDGAHERWLVPLLFGGSVLVRDDELWTPEQTLAAMARHGVTVAAFPPAYLQALASQAEADGTAPPVRVYCFGGDAVPDAAFERARAALRPRAIINGYGPTETVITPLLWKAEGDTVCGAAYAPIGERVGARTLHVLDVELNPVPEGVAGELYIGGEGLARGYHGRPGLTAERFVADPFSTGGRLYRTGDLVRRRADGTFDYLGRLDHQVKVRGFRIELGEIEARLREQPDVHSAVVVARDSQGGKQLVAYVAAVASDTLGESLRQRLRACLPDYMVPAHVVVLEALPLNANGKVDRLALPAPVIGQESTFVAPRTEEEQVLAGIWQAVLGVERVGVEDNFFELGGDSILSLQVVSRVRNHPGLQREIRLRDLMRRPTIAQLLEAEQVAVAPVAEVVLPEGELFNLLPIQQWLFEVPMPERGHFNQALLLDVLQPLQEDALQLAVQQLLVRHEALRLRFVEGASGWSQRYASLEEAAQVPVLWQEQLADSAAMEAAIQRAQRSLDLTQGPLLRVLHARLAEGGERLLLVVHHLAVDGVSWQVLVEDLLAAYQAASSGQSAQLPTPSSRYRDWAQRLQQLARNPEGEAELDYWQQQLGGDVPAELPVDNPRGRNLVGTRSEARMQLDAEATQRLLKAAPAALQVQINDLLLTALSRAVCRWSQASSMLVQLEGHGREDLYDELDLSRTVGWFTSLFPLHLQPGSGTPGESLRAVREQLARVPGRGLGYGVLRYLGRTEVREALAGLAQPRITFNYLGQLDQRAEGQALFGAAPESLGDFHSPLAPLANWLEIIGQVEHGQLSMRCIYSCKRYRPETVQGLMDAFQAQLHELINLCERPA</sequence>
<dbReference type="PANTHER" id="PTHR45527:SF1">
    <property type="entry name" value="FATTY ACID SYNTHASE"/>
    <property type="match status" value="1"/>
</dbReference>
<feature type="domain" description="Carrier" evidence="7">
    <location>
        <begin position="1024"/>
        <end position="1099"/>
    </location>
</feature>
<dbReference type="FunFam" id="3.30.559.30:FF:000001">
    <property type="entry name" value="Non-ribosomal peptide synthetase"/>
    <property type="match status" value="1"/>
</dbReference>
<dbReference type="NCBIfam" id="NF003417">
    <property type="entry name" value="PRK04813.1"/>
    <property type="match status" value="4"/>
</dbReference>
<dbReference type="InterPro" id="IPR020806">
    <property type="entry name" value="PKS_PP-bd"/>
</dbReference>
<evidence type="ECO:0000256" key="3">
    <source>
        <dbReference type="ARBA" id="ARBA00022450"/>
    </source>
</evidence>
<dbReference type="GO" id="GO:0005829">
    <property type="term" value="C:cytosol"/>
    <property type="evidence" value="ECO:0007669"/>
    <property type="project" value="TreeGrafter"/>
</dbReference>
<keyword evidence="5" id="KW-0436">Ligase</keyword>
<dbReference type="NCBIfam" id="NF004282">
    <property type="entry name" value="PRK05691.1"/>
    <property type="match status" value="8"/>
</dbReference>
<proteinExistence type="inferred from homology"/>
<dbReference type="PANTHER" id="PTHR45527">
    <property type="entry name" value="NONRIBOSOMAL PEPTIDE SYNTHETASE"/>
    <property type="match status" value="1"/>
</dbReference>
<dbReference type="FunFam" id="3.40.50.980:FF:000001">
    <property type="entry name" value="Non-ribosomal peptide synthetase"/>
    <property type="match status" value="4"/>
</dbReference>
<dbReference type="GO" id="GO:0047527">
    <property type="term" value="F:2,3-dihydroxybenzoate-serine ligase activity"/>
    <property type="evidence" value="ECO:0007669"/>
    <property type="project" value="TreeGrafter"/>
</dbReference>
<dbReference type="CDD" id="cd17646">
    <property type="entry name" value="A_NRPS_AB3403-like"/>
    <property type="match status" value="1"/>
</dbReference>